<proteinExistence type="predicted"/>
<evidence type="ECO:0000313" key="2">
    <source>
        <dbReference type="EMBL" id="CAA9219840.1"/>
    </source>
</evidence>
<dbReference type="AlphaFoldDB" id="A0A6J4HBC1"/>
<sequence>MKAESRPARGARAVGRIIVFILGTVWGVLAAMILTSYPVNGPAAVRHFAIWSTLLLGLAGPVCWYLAAHTEVGDRWTLGYFLAWVGWFVLGSLPEAIF</sequence>
<feature type="transmembrane region" description="Helical" evidence="1">
    <location>
        <begin position="14"/>
        <end position="36"/>
    </location>
</feature>
<keyword evidence="1" id="KW-0472">Membrane</keyword>
<feature type="transmembrane region" description="Helical" evidence="1">
    <location>
        <begin position="78"/>
        <end position="97"/>
    </location>
</feature>
<feature type="transmembrane region" description="Helical" evidence="1">
    <location>
        <begin position="48"/>
        <end position="66"/>
    </location>
</feature>
<gene>
    <name evidence="2" type="ORF">AVDCRST_MAG10-614</name>
</gene>
<dbReference type="EMBL" id="CADCTB010000039">
    <property type="protein sequence ID" value="CAA9219840.1"/>
    <property type="molecule type" value="Genomic_DNA"/>
</dbReference>
<organism evidence="2">
    <name type="scientific">uncultured Acidimicrobiales bacterium</name>
    <dbReference type="NCBI Taxonomy" id="310071"/>
    <lineage>
        <taxon>Bacteria</taxon>
        <taxon>Bacillati</taxon>
        <taxon>Actinomycetota</taxon>
        <taxon>Acidimicrobiia</taxon>
        <taxon>Acidimicrobiales</taxon>
        <taxon>environmental samples</taxon>
    </lineage>
</organism>
<reference evidence="2" key="1">
    <citation type="submission" date="2020-02" db="EMBL/GenBank/DDBJ databases">
        <authorList>
            <person name="Meier V. D."/>
        </authorList>
    </citation>
    <scope>NUCLEOTIDE SEQUENCE</scope>
    <source>
        <strain evidence="2">AVDCRST_MAG10</strain>
    </source>
</reference>
<name>A0A6J4HBC1_9ACTN</name>
<keyword evidence="1" id="KW-0812">Transmembrane</keyword>
<protein>
    <submittedName>
        <fullName evidence="2">Uncharacterized protein</fullName>
    </submittedName>
</protein>
<accession>A0A6J4HBC1</accession>
<evidence type="ECO:0000256" key="1">
    <source>
        <dbReference type="SAM" id="Phobius"/>
    </source>
</evidence>
<keyword evidence="1" id="KW-1133">Transmembrane helix</keyword>